<keyword evidence="2" id="KW-1185">Reference proteome</keyword>
<reference evidence="1 2" key="1">
    <citation type="submission" date="2023-07" db="EMBL/GenBank/DDBJ databases">
        <title>Sequencing the genomes of 1000 actinobacteria strains.</title>
        <authorList>
            <person name="Klenk H.-P."/>
        </authorList>
    </citation>
    <scope>NUCLEOTIDE SEQUENCE [LARGE SCALE GENOMIC DNA]</scope>
    <source>
        <strain evidence="1 2">DSM 44710</strain>
    </source>
</reference>
<name>A0ABT9MT15_9ACTN</name>
<dbReference type="EMBL" id="JAUSRA010000001">
    <property type="protein sequence ID" value="MDP9794589.1"/>
    <property type="molecule type" value="Genomic_DNA"/>
</dbReference>
<dbReference type="Proteomes" id="UP001240984">
    <property type="component" value="Unassembled WGS sequence"/>
</dbReference>
<evidence type="ECO:0000313" key="2">
    <source>
        <dbReference type="Proteomes" id="UP001240984"/>
    </source>
</evidence>
<proteinExistence type="predicted"/>
<sequence>MSRDEADAALVGLTAAHDRISAAMYWLDDHPGLAALRRTGLTGRTARVATETLHRTGVLWSRFAALGARLDQARAARAAAGARPGAADLHGLTALLRGPSVAIDPDGMVVEAGPPSLTLPALADDLERQAAEVQAECARVRTALAAITERMTPLTTALDRARTTAAGLGDTASSSTPRDGGPEAALADIDARLAVEHLAALADPLGAVGAGADRRAVARLRGLAEEVNRVAANLAGLARLRDAAPARLDRLTRDVDAVAAAEHRTAEVFRTVHEKILAPGLPEPPAAAGSLRAHLRQIAEIQRERRWARLGDELDAAERGAAAALERAGHLFEAADGLLRRRTELRGRLSAYRAKAARLGLIEDGHAATLHEAAETLLYTSPCDLPAATVAVVAYQRALAGAGPEPTVIPAWNTEPPRGERPR</sequence>
<dbReference type="RefSeq" id="WP_306829719.1">
    <property type="nucleotide sequence ID" value="NZ_JAUSRA010000001.1"/>
</dbReference>
<evidence type="ECO:0000313" key="1">
    <source>
        <dbReference type="EMBL" id="MDP9794589.1"/>
    </source>
</evidence>
<organism evidence="1 2">
    <name type="scientific">Catenuloplanes nepalensis</name>
    <dbReference type="NCBI Taxonomy" id="587533"/>
    <lineage>
        <taxon>Bacteria</taxon>
        <taxon>Bacillati</taxon>
        <taxon>Actinomycetota</taxon>
        <taxon>Actinomycetes</taxon>
        <taxon>Micromonosporales</taxon>
        <taxon>Micromonosporaceae</taxon>
        <taxon>Catenuloplanes</taxon>
    </lineage>
</organism>
<comment type="caution">
    <text evidence="1">The sequence shown here is derived from an EMBL/GenBank/DDBJ whole genome shotgun (WGS) entry which is preliminary data.</text>
</comment>
<gene>
    <name evidence="1" type="ORF">J2S43_003101</name>
</gene>
<protein>
    <submittedName>
        <fullName evidence="1">Uncharacterized protein</fullName>
    </submittedName>
</protein>
<accession>A0ABT9MT15</accession>